<dbReference type="Gene3D" id="3.40.630.30">
    <property type="match status" value="1"/>
</dbReference>
<dbReference type="InterPro" id="IPR016181">
    <property type="entry name" value="Acyl_CoA_acyltransferase"/>
</dbReference>
<evidence type="ECO:0000259" key="1">
    <source>
        <dbReference type="PROSITE" id="PS51186"/>
    </source>
</evidence>
<comment type="caution">
    <text evidence="2">The sequence shown here is derived from an EMBL/GenBank/DDBJ whole genome shotgun (WGS) entry which is preliminary data.</text>
</comment>
<dbReference type="RefSeq" id="WP_223402581.1">
    <property type="nucleotide sequence ID" value="NZ_JAGSHT010000002.1"/>
</dbReference>
<reference evidence="2 3" key="1">
    <citation type="submission" date="2021-04" db="EMBL/GenBank/DDBJ databases">
        <title>Ruania sp. nov., isolated from sandy soil of mangrove forest.</title>
        <authorList>
            <person name="Ge X."/>
            <person name="Huang R."/>
            <person name="Liu W."/>
        </authorList>
    </citation>
    <scope>NUCLEOTIDE SEQUENCE [LARGE SCALE GENOMIC DNA]</scope>
    <source>
        <strain evidence="2 3">N2-46</strain>
    </source>
</reference>
<dbReference type="InterPro" id="IPR000182">
    <property type="entry name" value="GNAT_dom"/>
</dbReference>
<protein>
    <submittedName>
        <fullName evidence="2">GNAT family N-acetyltransferase</fullName>
    </submittedName>
</protein>
<keyword evidence="3" id="KW-1185">Reference proteome</keyword>
<sequence>MLEEMTLARDSTDASDIVALRDELAAWQESIGVTQWRVGEVSPLVVGRQVAGGEWYLLRRGGSLVATARLLTRDEHTWGPELGGEGSAGYLHGLMVARTAAGDGLGGQILDWFCRMSASHGLPAARLDCVATNPRLRRYYREHGFTERGITDFGASSGWAPVRRFERLLTGPQALSTGS</sequence>
<organism evidence="2 3">
    <name type="scientific">Occultella gossypii</name>
    <dbReference type="NCBI Taxonomy" id="2800820"/>
    <lineage>
        <taxon>Bacteria</taxon>
        <taxon>Bacillati</taxon>
        <taxon>Actinomycetota</taxon>
        <taxon>Actinomycetes</taxon>
        <taxon>Micrococcales</taxon>
        <taxon>Ruaniaceae</taxon>
        <taxon>Occultella</taxon>
    </lineage>
</organism>
<feature type="domain" description="N-acetyltransferase" evidence="1">
    <location>
        <begin position="1"/>
        <end position="166"/>
    </location>
</feature>
<dbReference type="PROSITE" id="PS51186">
    <property type="entry name" value="GNAT"/>
    <property type="match status" value="1"/>
</dbReference>
<dbReference type="Pfam" id="PF00583">
    <property type="entry name" value="Acetyltransf_1"/>
    <property type="match status" value="1"/>
</dbReference>
<accession>A0ABS7S5Y9</accession>
<dbReference type="EMBL" id="JAGSHT010000002">
    <property type="protein sequence ID" value="MBZ2195054.1"/>
    <property type="molecule type" value="Genomic_DNA"/>
</dbReference>
<dbReference type="SUPFAM" id="SSF55729">
    <property type="entry name" value="Acyl-CoA N-acyltransferases (Nat)"/>
    <property type="match status" value="1"/>
</dbReference>
<proteinExistence type="predicted"/>
<gene>
    <name evidence="2" type="ORF">KCQ71_02720</name>
</gene>
<evidence type="ECO:0000313" key="2">
    <source>
        <dbReference type="EMBL" id="MBZ2195054.1"/>
    </source>
</evidence>
<name>A0ABS7S5Y9_9MICO</name>
<evidence type="ECO:0000313" key="3">
    <source>
        <dbReference type="Proteomes" id="UP000826651"/>
    </source>
</evidence>
<dbReference type="Proteomes" id="UP000826651">
    <property type="component" value="Unassembled WGS sequence"/>
</dbReference>